<keyword evidence="2 6" id="KW-0812">Transmembrane</keyword>
<sequence>MTWISQICLAVKSSETAARYRNAALGILFVPLTQLLVVPIQAALGSHGITLPASVLVMLMVTVATLVANWALGSFSSFYIRHVKGPTDFLGRHMAFGFVAPFIMLSKDHISSAADVPRITGAFVITTLISYIGCYLFAAGSFKLESRIRGLEERRAGDIESQTGHELALSKKAASAKRVSQMSQLTLRMVNNESLSSIETCCSPPTGMDFLVRTSPLWIILVLLLTVGLSIYCATGYDMPFEAFCFIFLWVGSVLFQRSLRTVKALSLHPRLRTTLVVLCNPVLLTAALGTAYFWIKTAVNHQNIETALGTFKRHDDWAQIMGNLSQDHNPRLHIGAGDLSTALLDAGIVSLGLKMFEYRAALWRSFATVLSTSLTAAVLAVFLNVALAHAMGLGAAEALAFAARNVTIALGAPAVLHLGGSTTLMSALVIFSGMLFQMTGDLLLVWLAVPDQRPLPLGRGGGGVLTTEKSGDNSNSNAVLASDSDVEDSKQEGRAGGDGQQRDAECKVIAAGVTIGINAAAMGTSHLIERDSKATAYSALSMIMFGCITVALTSIPTISHALKVLVTR</sequence>
<evidence type="ECO:0000256" key="3">
    <source>
        <dbReference type="ARBA" id="ARBA00022989"/>
    </source>
</evidence>
<feature type="transmembrane region" description="Helical" evidence="6">
    <location>
        <begin position="119"/>
        <end position="139"/>
    </location>
</feature>
<keyword evidence="8" id="KW-1185">Reference proteome</keyword>
<evidence type="ECO:0000256" key="2">
    <source>
        <dbReference type="ARBA" id="ARBA00022692"/>
    </source>
</evidence>
<dbReference type="EMBL" id="JAQQWP010000009">
    <property type="protein sequence ID" value="KAK8101278.1"/>
    <property type="molecule type" value="Genomic_DNA"/>
</dbReference>
<keyword evidence="4 6" id="KW-0472">Membrane</keyword>
<dbReference type="AlphaFoldDB" id="A0AAW0QTB7"/>
<accession>A0AAW0QTB7</accession>
<dbReference type="PANTHER" id="PTHR30249">
    <property type="entry name" value="PUTATIVE SEROTONIN TRANSPORTER"/>
    <property type="match status" value="1"/>
</dbReference>
<feature type="compositionally biased region" description="Basic and acidic residues" evidence="5">
    <location>
        <begin position="488"/>
        <end position="502"/>
    </location>
</feature>
<evidence type="ECO:0000313" key="7">
    <source>
        <dbReference type="EMBL" id="KAK8101278.1"/>
    </source>
</evidence>
<dbReference type="PANTHER" id="PTHR30249:SF0">
    <property type="entry name" value="PLASTIDAL GLYCOLATE_GLYCERATE TRANSLOCATOR 1, CHLOROPLASTIC"/>
    <property type="match status" value="1"/>
</dbReference>
<feature type="region of interest" description="Disordered" evidence="5">
    <location>
        <begin position="461"/>
        <end position="502"/>
    </location>
</feature>
<feature type="transmembrane region" description="Helical" evidence="6">
    <location>
        <begin position="243"/>
        <end position="260"/>
    </location>
</feature>
<comment type="subcellular location">
    <subcellularLocation>
        <location evidence="1">Membrane</location>
        <topology evidence="1">Multi-pass membrane protein</topology>
    </subcellularLocation>
</comment>
<feature type="transmembrane region" description="Helical" evidence="6">
    <location>
        <begin position="23"/>
        <end position="44"/>
    </location>
</feature>
<evidence type="ECO:0000313" key="8">
    <source>
        <dbReference type="Proteomes" id="UP001392437"/>
    </source>
</evidence>
<protein>
    <submittedName>
        <fullName evidence="7">LrgB-like protein</fullName>
    </submittedName>
</protein>
<dbReference type="InterPro" id="IPR007300">
    <property type="entry name" value="CidB/LrgB"/>
</dbReference>
<dbReference type="Proteomes" id="UP001392437">
    <property type="component" value="Unassembled WGS sequence"/>
</dbReference>
<feature type="transmembrane region" description="Helical" evidence="6">
    <location>
        <begin position="535"/>
        <end position="556"/>
    </location>
</feature>
<organism evidence="7 8">
    <name type="scientific">Apiospora kogelbergensis</name>
    <dbReference type="NCBI Taxonomy" id="1337665"/>
    <lineage>
        <taxon>Eukaryota</taxon>
        <taxon>Fungi</taxon>
        <taxon>Dikarya</taxon>
        <taxon>Ascomycota</taxon>
        <taxon>Pezizomycotina</taxon>
        <taxon>Sordariomycetes</taxon>
        <taxon>Xylariomycetidae</taxon>
        <taxon>Amphisphaeriales</taxon>
        <taxon>Apiosporaceae</taxon>
        <taxon>Apiospora</taxon>
    </lineage>
</organism>
<keyword evidence="3 6" id="KW-1133">Transmembrane helix</keyword>
<dbReference type="Pfam" id="PF04172">
    <property type="entry name" value="LrgB"/>
    <property type="match status" value="2"/>
</dbReference>
<feature type="transmembrane region" description="Helical" evidence="6">
    <location>
        <begin position="56"/>
        <end position="80"/>
    </location>
</feature>
<reference evidence="7 8" key="1">
    <citation type="submission" date="2023-01" db="EMBL/GenBank/DDBJ databases">
        <title>Analysis of 21 Apiospora genomes using comparative genomics revels a genus with tremendous synthesis potential of carbohydrate active enzymes and secondary metabolites.</title>
        <authorList>
            <person name="Sorensen T."/>
        </authorList>
    </citation>
    <scope>NUCLEOTIDE SEQUENCE [LARGE SCALE GENOMIC DNA]</scope>
    <source>
        <strain evidence="7 8">CBS 117206</strain>
    </source>
</reference>
<feature type="transmembrane region" description="Helical" evidence="6">
    <location>
        <begin position="399"/>
        <end position="419"/>
    </location>
</feature>
<evidence type="ECO:0000256" key="6">
    <source>
        <dbReference type="SAM" id="Phobius"/>
    </source>
</evidence>
<gene>
    <name evidence="7" type="ORF">PG999_011652</name>
</gene>
<evidence type="ECO:0000256" key="5">
    <source>
        <dbReference type="SAM" id="MobiDB-lite"/>
    </source>
</evidence>
<feature type="transmembrane region" description="Helical" evidence="6">
    <location>
        <begin position="425"/>
        <end position="450"/>
    </location>
</feature>
<comment type="caution">
    <text evidence="7">The sequence shown here is derived from an EMBL/GenBank/DDBJ whole genome shotgun (WGS) entry which is preliminary data.</text>
</comment>
<evidence type="ECO:0000256" key="4">
    <source>
        <dbReference type="ARBA" id="ARBA00023136"/>
    </source>
</evidence>
<evidence type="ECO:0000256" key="1">
    <source>
        <dbReference type="ARBA" id="ARBA00004141"/>
    </source>
</evidence>
<proteinExistence type="predicted"/>
<dbReference type="GO" id="GO:0016020">
    <property type="term" value="C:membrane"/>
    <property type="evidence" value="ECO:0007669"/>
    <property type="project" value="UniProtKB-SubCell"/>
</dbReference>
<feature type="transmembrane region" description="Helical" evidence="6">
    <location>
        <begin position="362"/>
        <end position="387"/>
    </location>
</feature>
<name>A0AAW0QTB7_9PEZI</name>
<feature type="transmembrane region" description="Helical" evidence="6">
    <location>
        <begin position="272"/>
        <end position="296"/>
    </location>
</feature>
<feature type="transmembrane region" description="Helical" evidence="6">
    <location>
        <begin position="89"/>
        <end position="107"/>
    </location>
</feature>
<feature type="transmembrane region" description="Helical" evidence="6">
    <location>
        <begin position="217"/>
        <end position="237"/>
    </location>
</feature>